<dbReference type="AlphaFoldDB" id="A0A8H3I4L0"/>
<keyword evidence="4" id="KW-1185">Reference proteome</keyword>
<evidence type="ECO:0000313" key="3">
    <source>
        <dbReference type="EMBL" id="CAF9907135.1"/>
    </source>
</evidence>
<dbReference type="Pfam" id="PF00856">
    <property type="entry name" value="SET"/>
    <property type="match status" value="1"/>
</dbReference>
<dbReference type="InterPro" id="IPR001214">
    <property type="entry name" value="SET_dom"/>
</dbReference>
<proteinExistence type="predicted"/>
<dbReference type="InterPro" id="IPR046341">
    <property type="entry name" value="SET_dom_sf"/>
</dbReference>
<name>A0A8H3I4L0_9LECA</name>
<dbReference type="Proteomes" id="UP000664521">
    <property type="component" value="Unassembled WGS sequence"/>
</dbReference>
<feature type="compositionally biased region" description="Basic and acidic residues" evidence="1">
    <location>
        <begin position="12"/>
        <end position="42"/>
    </location>
</feature>
<evidence type="ECO:0000259" key="2">
    <source>
        <dbReference type="PROSITE" id="PS50280"/>
    </source>
</evidence>
<dbReference type="OrthoDB" id="265717at2759"/>
<dbReference type="SUPFAM" id="SSF82199">
    <property type="entry name" value="SET domain"/>
    <property type="match status" value="1"/>
</dbReference>
<comment type="caution">
    <text evidence="3">The sequence shown here is derived from an EMBL/GenBank/DDBJ whole genome shotgun (WGS) entry which is preliminary data.</text>
</comment>
<feature type="region of interest" description="Disordered" evidence="1">
    <location>
        <begin position="1"/>
        <end position="86"/>
    </location>
</feature>
<organism evidence="3 4">
    <name type="scientific">Heterodermia speciosa</name>
    <dbReference type="NCBI Taxonomy" id="116794"/>
    <lineage>
        <taxon>Eukaryota</taxon>
        <taxon>Fungi</taxon>
        <taxon>Dikarya</taxon>
        <taxon>Ascomycota</taxon>
        <taxon>Pezizomycotina</taxon>
        <taxon>Lecanoromycetes</taxon>
        <taxon>OSLEUM clade</taxon>
        <taxon>Lecanoromycetidae</taxon>
        <taxon>Caliciales</taxon>
        <taxon>Physciaceae</taxon>
        <taxon>Heterodermia</taxon>
    </lineage>
</organism>
<reference evidence="3" key="1">
    <citation type="submission" date="2021-03" db="EMBL/GenBank/DDBJ databases">
        <authorList>
            <person name="Tagirdzhanova G."/>
        </authorList>
    </citation>
    <scope>NUCLEOTIDE SEQUENCE</scope>
</reference>
<dbReference type="CDD" id="cd20071">
    <property type="entry name" value="SET_SMYD"/>
    <property type="match status" value="1"/>
</dbReference>
<dbReference type="InterPro" id="IPR053185">
    <property type="entry name" value="SET_domain_protein"/>
</dbReference>
<gene>
    <name evidence="3" type="ORF">HETSPECPRED_007048</name>
</gene>
<accession>A0A8H3I4L0</accession>
<feature type="compositionally biased region" description="Polar residues" evidence="1">
    <location>
        <begin position="61"/>
        <end position="72"/>
    </location>
</feature>
<dbReference type="PANTHER" id="PTHR47332">
    <property type="entry name" value="SET DOMAIN-CONTAINING PROTEIN 5"/>
    <property type="match status" value="1"/>
</dbReference>
<dbReference type="SMART" id="SM00317">
    <property type="entry name" value="SET"/>
    <property type="match status" value="1"/>
</dbReference>
<dbReference type="Gene3D" id="1.25.40.10">
    <property type="entry name" value="Tetratricopeptide repeat domain"/>
    <property type="match status" value="1"/>
</dbReference>
<feature type="compositionally biased region" description="Basic and acidic residues" evidence="1">
    <location>
        <begin position="74"/>
        <end position="86"/>
    </location>
</feature>
<sequence length="374" mass="43010">MVRKQKSAMVLKQRERARARDEKISGERSVDRDPKELGRETPEGDGDTTSSEDEKPDQVFRLNTSLSQTTAKSGRHEKSEPSIPLLDKEHGHLWELRPSPGKGIGMFARKKIARGTRLLADECLVHLPEPNPLLIDIERAFDRLRPNQQAAYTELHCPDHPGLSPIVRIWEANCFRMGKGGGIFLTASRINHSCTPNAYFAWNVNIQRETVHAIVDIQPNEEICINYSYSHSDVYSRQQKLKAYGFDCDCAPCLQNTELGRRSEARRCRMGELYGLIKDVQDDVRNILARHWREDELKARLELVGLLEKEQLFQLELRNQYHCVAMCYENRHDKPRSLEYAKKAAQTALLCLGPDSEIYEGDRKWIQELNMAQE</sequence>
<protein>
    <recommendedName>
        <fullName evidence="2">SET domain-containing protein</fullName>
    </recommendedName>
</protein>
<dbReference type="Gene3D" id="2.170.270.10">
    <property type="entry name" value="SET domain"/>
    <property type="match status" value="1"/>
</dbReference>
<dbReference type="PROSITE" id="PS50280">
    <property type="entry name" value="SET"/>
    <property type="match status" value="1"/>
</dbReference>
<feature type="domain" description="SET" evidence="2">
    <location>
        <begin position="92"/>
        <end position="228"/>
    </location>
</feature>
<evidence type="ECO:0000313" key="4">
    <source>
        <dbReference type="Proteomes" id="UP000664521"/>
    </source>
</evidence>
<dbReference type="PANTHER" id="PTHR47332:SF2">
    <property type="entry name" value="SET-6"/>
    <property type="match status" value="1"/>
</dbReference>
<dbReference type="InterPro" id="IPR011990">
    <property type="entry name" value="TPR-like_helical_dom_sf"/>
</dbReference>
<evidence type="ECO:0000256" key="1">
    <source>
        <dbReference type="SAM" id="MobiDB-lite"/>
    </source>
</evidence>
<dbReference type="EMBL" id="CAJPDS010000005">
    <property type="protein sequence ID" value="CAF9907135.1"/>
    <property type="molecule type" value="Genomic_DNA"/>
</dbReference>